<evidence type="ECO:0000313" key="2">
    <source>
        <dbReference type="Proteomes" id="UP000593574"/>
    </source>
</evidence>
<name>A0A7J8Z1B5_9ROSI</name>
<dbReference type="Proteomes" id="UP000593574">
    <property type="component" value="Unassembled WGS sequence"/>
</dbReference>
<dbReference type="AlphaFoldDB" id="A0A7J8Z1B5"/>
<protein>
    <submittedName>
        <fullName evidence="1">Uncharacterized protein</fullName>
    </submittedName>
</protein>
<sequence length="20" mass="2434">MLHCRLPFCFALIQRPYSTH</sequence>
<organism evidence="1 2">
    <name type="scientific">Gossypium laxum</name>
    <dbReference type="NCBI Taxonomy" id="34288"/>
    <lineage>
        <taxon>Eukaryota</taxon>
        <taxon>Viridiplantae</taxon>
        <taxon>Streptophyta</taxon>
        <taxon>Embryophyta</taxon>
        <taxon>Tracheophyta</taxon>
        <taxon>Spermatophyta</taxon>
        <taxon>Magnoliopsida</taxon>
        <taxon>eudicotyledons</taxon>
        <taxon>Gunneridae</taxon>
        <taxon>Pentapetalae</taxon>
        <taxon>rosids</taxon>
        <taxon>malvids</taxon>
        <taxon>Malvales</taxon>
        <taxon>Malvaceae</taxon>
        <taxon>Malvoideae</taxon>
        <taxon>Gossypium</taxon>
    </lineage>
</organism>
<comment type="caution">
    <text evidence="1">The sequence shown here is derived from an EMBL/GenBank/DDBJ whole genome shotgun (WGS) entry which is preliminary data.</text>
</comment>
<evidence type="ECO:0000313" key="1">
    <source>
        <dbReference type="EMBL" id="MBA0705626.1"/>
    </source>
</evidence>
<proteinExistence type="predicted"/>
<accession>A0A7J8Z1B5</accession>
<reference evidence="1 2" key="1">
    <citation type="journal article" date="2019" name="Genome Biol. Evol.">
        <title>Insights into the evolution of the New World diploid cottons (Gossypium, subgenus Houzingenia) based on genome sequencing.</title>
        <authorList>
            <person name="Grover C.E."/>
            <person name="Arick M.A. 2nd"/>
            <person name="Thrash A."/>
            <person name="Conover J.L."/>
            <person name="Sanders W.S."/>
            <person name="Peterson D.G."/>
            <person name="Frelichowski J.E."/>
            <person name="Scheffler J.A."/>
            <person name="Scheffler B.E."/>
            <person name="Wendel J.F."/>
        </authorList>
    </citation>
    <scope>NUCLEOTIDE SEQUENCE [LARGE SCALE GENOMIC DNA]</scope>
    <source>
        <strain evidence="1">4</strain>
        <tissue evidence="1">Leaf</tissue>
    </source>
</reference>
<keyword evidence="2" id="KW-1185">Reference proteome</keyword>
<dbReference type="EMBL" id="JABEZV010000002">
    <property type="protein sequence ID" value="MBA0705626.1"/>
    <property type="molecule type" value="Genomic_DNA"/>
</dbReference>
<gene>
    <name evidence="1" type="ORF">Golax_017809</name>
</gene>